<dbReference type="Proteomes" id="UP000051291">
    <property type="component" value="Unassembled WGS sequence"/>
</dbReference>
<name>A0A0R1ZD34_9LACO</name>
<accession>A0A0R1ZD34</accession>
<dbReference type="AlphaFoldDB" id="A0A0R1ZD34"/>
<dbReference type="EMBL" id="AYYZ01000016">
    <property type="protein sequence ID" value="KRM52641.1"/>
    <property type="molecule type" value="Genomic_DNA"/>
</dbReference>
<comment type="caution">
    <text evidence="1">The sequence shown here is derived from an EMBL/GenBank/DDBJ whole genome shotgun (WGS) entry which is preliminary data.</text>
</comment>
<dbReference type="Gene3D" id="3.30.720.20">
    <property type="entry name" value="Protein of unknown function DUF1797"/>
    <property type="match status" value="1"/>
</dbReference>
<gene>
    <name evidence="1" type="ORF">FC64_GL000337</name>
</gene>
<evidence type="ECO:0000313" key="1">
    <source>
        <dbReference type="EMBL" id="KRM52641.1"/>
    </source>
</evidence>
<protein>
    <recommendedName>
        <fullName evidence="3">DUF1797 domain-containing protein</fullName>
    </recommendedName>
</protein>
<keyword evidence="2" id="KW-1185">Reference proteome</keyword>
<dbReference type="PATRIC" id="fig|1423820.4.peg.337"/>
<dbReference type="SUPFAM" id="SSF143567">
    <property type="entry name" value="YkuJ-like"/>
    <property type="match status" value="1"/>
</dbReference>
<proteinExistence type="predicted"/>
<reference evidence="1 2" key="1">
    <citation type="journal article" date="2015" name="Genome Announc.">
        <title>Expanding the biotechnology potential of lactobacilli through comparative genomics of 213 strains and associated genera.</title>
        <authorList>
            <person name="Sun Z."/>
            <person name="Harris H.M."/>
            <person name="McCann A."/>
            <person name="Guo C."/>
            <person name="Argimon S."/>
            <person name="Zhang W."/>
            <person name="Yang X."/>
            <person name="Jeffery I.B."/>
            <person name="Cooney J.C."/>
            <person name="Kagawa T.F."/>
            <person name="Liu W."/>
            <person name="Song Y."/>
            <person name="Salvetti E."/>
            <person name="Wrobel A."/>
            <person name="Rasinkangas P."/>
            <person name="Parkhill J."/>
            <person name="Rea M.C."/>
            <person name="O'Sullivan O."/>
            <person name="Ritari J."/>
            <person name="Douillard F.P."/>
            <person name="Paul Ross R."/>
            <person name="Yang R."/>
            <person name="Briner A.E."/>
            <person name="Felis G.E."/>
            <person name="de Vos W.M."/>
            <person name="Barrangou R."/>
            <person name="Klaenhammer T.R."/>
            <person name="Caufield P.W."/>
            <person name="Cui Y."/>
            <person name="Zhang H."/>
            <person name="O'Toole P.W."/>
        </authorList>
    </citation>
    <scope>NUCLEOTIDE SEQUENCE [LARGE SCALE GENOMIC DNA]</scope>
    <source>
        <strain evidence="1 2">DSM 20653</strain>
    </source>
</reference>
<dbReference type="InterPro" id="IPR038073">
    <property type="entry name" value="YkuJ-like_sf"/>
</dbReference>
<evidence type="ECO:0008006" key="3">
    <source>
        <dbReference type="Google" id="ProtNLM"/>
    </source>
</evidence>
<dbReference type="InterPro" id="IPR014904">
    <property type="entry name" value="YkuJ-like"/>
</dbReference>
<sequence length="79" mass="8982">MAMENSQLVAIISRLDAMMKAGESETQSRRFEKDGDERGVVTYNPVSKTFTLEEVATKQKFEFDNIDLAAMEIFDLLDD</sequence>
<dbReference type="Pfam" id="PF08796">
    <property type="entry name" value="DUF1797"/>
    <property type="match status" value="1"/>
</dbReference>
<evidence type="ECO:0000313" key="2">
    <source>
        <dbReference type="Proteomes" id="UP000051291"/>
    </source>
</evidence>
<organism evidence="1 2">
    <name type="scientific">Ligilactobacillus araffinosus DSM 20653</name>
    <dbReference type="NCBI Taxonomy" id="1423820"/>
    <lineage>
        <taxon>Bacteria</taxon>
        <taxon>Bacillati</taxon>
        <taxon>Bacillota</taxon>
        <taxon>Bacilli</taxon>
        <taxon>Lactobacillales</taxon>
        <taxon>Lactobacillaceae</taxon>
        <taxon>Ligilactobacillus</taxon>
    </lineage>
</organism>
<dbReference type="STRING" id="1423820.FC64_GL000337"/>